<name>A0A2A5JPS7_PSEO7</name>
<keyword evidence="8 10" id="KW-0472">Membrane</keyword>
<evidence type="ECO:0000259" key="14">
    <source>
        <dbReference type="Pfam" id="PF07715"/>
    </source>
</evidence>
<keyword evidence="7 11" id="KW-0798">TonB box</keyword>
<dbReference type="InterPro" id="IPR036942">
    <property type="entry name" value="Beta-barrel_TonB_sf"/>
</dbReference>
<evidence type="ECO:0000256" key="4">
    <source>
        <dbReference type="ARBA" id="ARBA00022692"/>
    </source>
</evidence>
<evidence type="ECO:0000256" key="9">
    <source>
        <dbReference type="ARBA" id="ARBA00023237"/>
    </source>
</evidence>
<evidence type="ECO:0000256" key="11">
    <source>
        <dbReference type="RuleBase" id="RU003357"/>
    </source>
</evidence>
<dbReference type="CDD" id="cd01347">
    <property type="entry name" value="ligand_gated_channel"/>
    <property type="match status" value="1"/>
</dbReference>
<protein>
    <submittedName>
        <fullName evidence="15">TonB-dependent receptor</fullName>
    </submittedName>
</protein>
<dbReference type="Pfam" id="PF07715">
    <property type="entry name" value="Plug"/>
    <property type="match status" value="1"/>
</dbReference>
<dbReference type="GO" id="GO:0006811">
    <property type="term" value="P:monoatomic ion transport"/>
    <property type="evidence" value="ECO:0007669"/>
    <property type="project" value="UniProtKB-KW"/>
</dbReference>
<keyword evidence="5 12" id="KW-0732">Signal</keyword>
<accession>A0A2A5JPS7</accession>
<comment type="subcellular location">
    <subcellularLocation>
        <location evidence="1 10">Cell outer membrane</location>
        <topology evidence="1 10">Multi-pass membrane protein</topology>
    </subcellularLocation>
</comment>
<feature type="domain" description="TonB-dependent receptor plug" evidence="14">
    <location>
        <begin position="39"/>
        <end position="145"/>
    </location>
</feature>
<dbReference type="Gene3D" id="2.170.130.10">
    <property type="entry name" value="TonB-dependent receptor, plug domain"/>
    <property type="match status" value="1"/>
</dbReference>
<keyword evidence="9 10" id="KW-0998">Cell outer membrane</keyword>
<sequence length="620" mass="68335">MLNKTALSAAIAAALSFSALADQNIEHIKVTANKFEQSLESTLSAITVINRTDIEKSNVQDVVSLLDNVAGIQAVRNGGFGQSVSLFLRGNDAKHTLVLIDGVRVTDANSGDNSLTNVPLNSIERIEVIRGAKAAIYGSDAIAGVINIISREGNNNTIALTTGSNNYSDVEATVNYKKEKFSLSANAGYSHTDGYDVIEKDPTAPVGKNHDRDGYYNGNAGVNLQYGDEQSGIFSLRAQYSEGEGEYDAWGSDAYRFHNYTNKLAWKRRTDKFSQSASYSLGKEQNTQIGSSADDNAYVTKRSQFEYQSQYSLSEALILTGNFTLLNEDVGESTASFSEPERDNLSLALGGFYNDESWLAELVLRTDDYDFHGRANTYTVALGKQLIEGLSVKLNHGTAFRAPSLSQAFVIDSPYYLPNPSIKPETATNNEVIVTWSGERFRVEAAIYDNRITDKIVNERNKSGKYVPYNVERADFEGADLSIEIEDSFGVEHTLNASYVSAKDAKTDKQLQRRARRTLTYSVSKEWENVDATLTLVHRGDRNDKVWGSQGSYEVTLPSYTLFNLAANYTFFDGFKLNGRIENLTDKRYFNATAGEAKDGSLLGYTPPGRQAYVGVSYSF</sequence>
<dbReference type="GO" id="GO:0015889">
    <property type="term" value="P:cobalamin transport"/>
    <property type="evidence" value="ECO:0007669"/>
    <property type="project" value="TreeGrafter"/>
</dbReference>
<dbReference type="EMBL" id="NKHF01000055">
    <property type="protein sequence ID" value="PCK31418.1"/>
    <property type="molecule type" value="Genomic_DNA"/>
</dbReference>
<evidence type="ECO:0000256" key="6">
    <source>
        <dbReference type="ARBA" id="ARBA00023065"/>
    </source>
</evidence>
<dbReference type="Gene3D" id="2.40.170.20">
    <property type="entry name" value="TonB-dependent receptor, beta-barrel domain"/>
    <property type="match status" value="1"/>
</dbReference>
<dbReference type="Proteomes" id="UP000228621">
    <property type="component" value="Unassembled WGS sequence"/>
</dbReference>
<dbReference type="InterPro" id="IPR037066">
    <property type="entry name" value="Plug_dom_sf"/>
</dbReference>
<evidence type="ECO:0000256" key="10">
    <source>
        <dbReference type="PROSITE-ProRule" id="PRU01360"/>
    </source>
</evidence>
<gene>
    <name evidence="15" type="ORF">CEX98_12275</name>
</gene>
<dbReference type="OrthoDB" id="9764669at2"/>
<evidence type="ECO:0000256" key="2">
    <source>
        <dbReference type="ARBA" id="ARBA00022448"/>
    </source>
</evidence>
<dbReference type="PANTHER" id="PTHR30069">
    <property type="entry name" value="TONB-DEPENDENT OUTER MEMBRANE RECEPTOR"/>
    <property type="match status" value="1"/>
</dbReference>
<dbReference type="GO" id="GO:0009279">
    <property type="term" value="C:cell outer membrane"/>
    <property type="evidence" value="ECO:0007669"/>
    <property type="project" value="UniProtKB-SubCell"/>
</dbReference>
<dbReference type="Pfam" id="PF00593">
    <property type="entry name" value="TonB_dep_Rec_b-barrel"/>
    <property type="match status" value="1"/>
</dbReference>
<dbReference type="InterPro" id="IPR012910">
    <property type="entry name" value="Plug_dom"/>
</dbReference>
<evidence type="ECO:0000259" key="13">
    <source>
        <dbReference type="Pfam" id="PF00593"/>
    </source>
</evidence>
<evidence type="ECO:0000313" key="16">
    <source>
        <dbReference type="Proteomes" id="UP000228621"/>
    </source>
</evidence>
<dbReference type="RefSeq" id="WP_099642361.1">
    <property type="nucleotide sequence ID" value="NZ_NKHF01000055.1"/>
</dbReference>
<dbReference type="InterPro" id="IPR039426">
    <property type="entry name" value="TonB-dep_rcpt-like"/>
</dbReference>
<keyword evidence="16" id="KW-1185">Reference proteome</keyword>
<dbReference type="SUPFAM" id="SSF56935">
    <property type="entry name" value="Porins"/>
    <property type="match status" value="1"/>
</dbReference>
<evidence type="ECO:0000313" key="15">
    <source>
        <dbReference type="EMBL" id="PCK31418.1"/>
    </source>
</evidence>
<evidence type="ECO:0000256" key="7">
    <source>
        <dbReference type="ARBA" id="ARBA00023077"/>
    </source>
</evidence>
<comment type="caution">
    <text evidence="15">The sequence shown here is derived from an EMBL/GenBank/DDBJ whole genome shotgun (WGS) entry which is preliminary data.</text>
</comment>
<evidence type="ECO:0000256" key="3">
    <source>
        <dbReference type="ARBA" id="ARBA00022452"/>
    </source>
</evidence>
<keyword evidence="6" id="KW-0406">Ion transport</keyword>
<keyword evidence="15" id="KW-0675">Receptor</keyword>
<evidence type="ECO:0000256" key="12">
    <source>
        <dbReference type="SAM" id="SignalP"/>
    </source>
</evidence>
<reference evidence="16" key="1">
    <citation type="journal article" date="2019" name="Genome Announc.">
        <title>Draft Genome Sequence of Pseudoalteromonas piscicida Strain 36Y ROTHPW, an Hypersaline Seawater Isolate from the South Coast of Sonora, Mexico.</title>
        <authorList>
            <person name="Sanchez-Diaz R."/>
            <person name="Molina-Garza Z.J."/>
            <person name="Cruz-Suarez L.E."/>
            <person name="Selvin J."/>
            <person name="Kiran G.S."/>
            <person name="Ibarra-Gamez J.C."/>
            <person name="Gomez-Gil B."/>
            <person name="Galaviz-Silva L."/>
        </authorList>
    </citation>
    <scope>NUCLEOTIDE SEQUENCE [LARGE SCALE GENOMIC DNA]</scope>
    <source>
        <strain evidence="16">36Y_RITHPW</strain>
    </source>
</reference>
<feature type="chain" id="PRO_5013377493" evidence="12">
    <location>
        <begin position="22"/>
        <end position="620"/>
    </location>
</feature>
<proteinExistence type="inferred from homology"/>
<dbReference type="PROSITE" id="PS52016">
    <property type="entry name" value="TONB_DEPENDENT_REC_3"/>
    <property type="match status" value="1"/>
</dbReference>
<keyword evidence="3 10" id="KW-1134">Transmembrane beta strand</keyword>
<dbReference type="PANTHER" id="PTHR30069:SF53">
    <property type="entry name" value="COLICIN I RECEPTOR-RELATED"/>
    <property type="match status" value="1"/>
</dbReference>
<keyword evidence="2 10" id="KW-0813">Transport</keyword>
<comment type="similarity">
    <text evidence="10 11">Belongs to the TonB-dependent receptor family.</text>
</comment>
<feature type="signal peptide" evidence="12">
    <location>
        <begin position="1"/>
        <end position="21"/>
    </location>
</feature>
<dbReference type="InterPro" id="IPR000531">
    <property type="entry name" value="Beta-barrel_TonB"/>
</dbReference>
<organism evidence="15 16">
    <name type="scientific">Pseudoalteromonas piscicida</name>
    <dbReference type="NCBI Taxonomy" id="43662"/>
    <lineage>
        <taxon>Bacteria</taxon>
        <taxon>Pseudomonadati</taxon>
        <taxon>Pseudomonadota</taxon>
        <taxon>Gammaproteobacteria</taxon>
        <taxon>Alteromonadales</taxon>
        <taxon>Pseudoalteromonadaceae</taxon>
        <taxon>Pseudoalteromonas</taxon>
    </lineage>
</organism>
<feature type="domain" description="TonB-dependent receptor-like beta-barrel" evidence="13">
    <location>
        <begin position="169"/>
        <end position="584"/>
    </location>
</feature>
<keyword evidence="4 10" id="KW-0812">Transmembrane</keyword>
<dbReference type="AlphaFoldDB" id="A0A2A5JPS7"/>
<evidence type="ECO:0000256" key="1">
    <source>
        <dbReference type="ARBA" id="ARBA00004571"/>
    </source>
</evidence>
<evidence type="ECO:0000256" key="8">
    <source>
        <dbReference type="ARBA" id="ARBA00023136"/>
    </source>
</evidence>
<evidence type="ECO:0000256" key="5">
    <source>
        <dbReference type="ARBA" id="ARBA00022729"/>
    </source>
</evidence>